<dbReference type="Proteomes" id="UP000437068">
    <property type="component" value="Unassembled WGS sequence"/>
</dbReference>
<protein>
    <submittedName>
        <fullName evidence="9">Uncharacterized protein</fullName>
    </submittedName>
</protein>
<dbReference type="Proteomes" id="UP000488956">
    <property type="component" value="Unassembled WGS sequence"/>
</dbReference>
<name>A0A6A3XZY2_9STRA</name>
<dbReference type="EMBL" id="QXGD01003110">
    <property type="protein sequence ID" value="KAE9180625.1"/>
    <property type="molecule type" value="Genomic_DNA"/>
</dbReference>
<evidence type="ECO:0000313" key="16">
    <source>
        <dbReference type="Proteomes" id="UP000440732"/>
    </source>
</evidence>
<dbReference type="EMBL" id="QXGA01000590">
    <property type="protein sequence ID" value="KAE9143805.1"/>
    <property type="molecule type" value="Genomic_DNA"/>
</dbReference>
<evidence type="ECO:0000256" key="1">
    <source>
        <dbReference type="SAM" id="MobiDB-lite"/>
    </source>
</evidence>
<evidence type="ECO:0000313" key="4">
    <source>
        <dbReference type="EMBL" id="KAE9070900.1"/>
    </source>
</evidence>
<dbReference type="EMBL" id="QXFZ01003159">
    <property type="protein sequence ID" value="KAE9070900.1"/>
    <property type="molecule type" value="Genomic_DNA"/>
</dbReference>
<dbReference type="Proteomes" id="UP000440367">
    <property type="component" value="Unassembled WGS sequence"/>
</dbReference>
<evidence type="ECO:0000313" key="5">
    <source>
        <dbReference type="EMBL" id="KAE9072735.1"/>
    </source>
</evidence>
<gene>
    <name evidence="10" type="ORF">PF001_g28208</name>
    <name evidence="8" type="ORF">PF002_g27510</name>
    <name evidence="7" type="ORF">PF004_g29495</name>
    <name evidence="9" type="ORF">PF005_g12147</name>
    <name evidence="6" type="ORF">PF006_g11207</name>
    <name evidence="4" type="ORF">PF007_g26760</name>
    <name evidence="11" type="ORF">PF008_g25468</name>
    <name evidence="2" type="ORF">PF009_g26555</name>
    <name evidence="5" type="ORF">PF010_g25363</name>
    <name evidence="3" type="ORF">PF011_g25111</name>
</gene>
<dbReference type="Proteomes" id="UP000476176">
    <property type="component" value="Unassembled WGS sequence"/>
</dbReference>
<evidence type="ECO:0000313" key="17">
    <source>
        <dbReference type="Proteomes" id="UP000441208"/>
    </source>
</evidence>
<evidence type="ECO:0000313" key="6">
    <source>
        <dbReference type="EMBL" id="KAE9143805.1"/>
    </source>
</evidence>
<feature type="compositionally biased region" description="Polar residues" evidence="1">
    <location>
        <begin position="15"/>
        <end position="31"/>
    </location>
</feature>
<dbReference type="Proteomes" id="UP000433483">
    <property type="component" value="Unassembled WGS sequence"/>
</dbReference>
<accession>A0A6A3XZY2</accession>
<dbReference type="EMBL" id="QXGF01002849">
    <property type="protein sequence ID" value="KAE8923190.1"/>
    <property type="molecule type" value="Genomic_DNA"/>
</dbReference>
<organism evidence="9 13">
    <name type="scientific">Phytophthora fragariae</name>
    <dbReference type="NCBI Taxonomy" id="53985"/>
    <lineage>
        <taxon>Eukaryota</taxon>
        <taxon>Sar</taxon>
        <taxon>Stramenopiles</taxon>
        <taxon>Oomycota</taxon>
        <taxon>Peronosporomycetes</taxon>
        <taxon>Peronosporales</taxon>
        <taxon>Peronosporaceae</taxon>
        <taxon>Phytophthora</taxon>
    </lineage>
</organism>
<evidence type="ECO:0000313" key="11">
    <source>
        <dbReference type="EMBL" id="KAE9290906.1"/>
    </source>
</evidence>
<sequence length="140" mass="15075">MIGYLVEELATSRHPLTSHCQADPRSPTQSPVLPPAEAAKWRSTWHPRSSSYASSNPAAIPAYQTLVLRLSMAATCSRNLFLAAMPKKIGAAATSLPSKPLQQSFWPSPGHSHDMRLLAPLHEAAVASVCRSRSSSRAGF</sequence>
<evidence type="ECO:0000313" key="21">
    <source>
        <dbReference type="Proteomes" id="UP000488956"/>
    </source>
</evidence>
<evidence type="ECO:0000313" key="3">
    <source>
        <dbReference type="EMBL" id="KAE8973799.1"/>
    </source>
</evidence>
<dbReference type="EMBL" id="QXGE01004135">
    <property type="protein sequence ID" value="KAE9271820.1"/>
    <property type="molecule type" value="Genomic_DNA"/>
</dbReference>
<evidence type="ECO:0000313" key="12">
    <source>
        <dbReference type="Proteomes" id="UP000429523"/>
    </source>
</evidence>
<evidence type="ECO:0000313" key="9">
    <source>
        <dbReference type="EMBL" id="KAE9208629.1"/>
    </source>
</evidence>
<dbReference type="EMBL" id="QXGC01005395">
    <property type="protein sequence ID" value="KAE9165447.1"/>
    <property type="molecule type" value="Genomic_DNA"/>
</dbReference>
<evidence type="ECO:0000313" key="15">
    <source>
        <dbReference type="Proteomes" id="UP000440367"/>
    </source>
</evidence>
<dbReference type="Proteomes" id="UP000441208">
    <property type="component" value="Unassembled WGS sequence"/>
</dbReference>
<dbReference type="Proteomes" id="UP000486351">
    <property type="component" value="Unassembled WGS sequence"/>
</dbReference>
<evidence type="ECO:0000313" key="8">
    <source>
        <dbReference type="EMBL" id="KAE9180625.1"/>
    </source>
</evidence>
<evidence type="ECO:0000313" key="13">
    <source>
        <dbReference type="Proteomes" id="UP000433483"/>
    </source>
</evidence>
<evidence type="ECO:0000313" key="14">
    <source>
        <dbReference type="Proteomes" id="UP000437068"/>
    </source>
</evidence>
<evidence type="ECO:0000313" key="2">
    <source>
        <dbReference type="EMBL" id="KAE8923190.1"/>
    </source>
</evidence>
<evidence type="ECO:0000313" key="19">
    <source>
        <dbReference type="Proteomes" id="UP000476176"/>
    </source>
</evidence>
<evidence type="ECO:0000313" key="20">
    <source>
        <dbReference type="Proteomes" id="UP000486351"/>
    </source>
</evidence>
<feature type="region of interest" description="Disordered" evidence="1">
    <location>
        <begin position="15"/>
        <end position="42"/>
    </location>
</feature>
<dbReference type="EMBL" id="QXFX01002899">
    <property type="protein sequence ID" value="KAE9072735.1"/>
    <property type="molecule type" value="Genomic_DNA"/>
</dbReference>
<reference evidence="12 13" key="1">
    <citation type="submission" date="2018-08" db="EMBL/GenBank/DDBJ databases">
        <title>Genomic investigation of the strawberry pathogen Phytophthora fragariae indicates pathogenicity is determined by transcriptional variation in three key races.</title>
        <authorList>
            <person name="Adams T.M."/>
            <person name="Armitage A.D."/>
            <person name="Sobczyk M.K."/>
            <person name="Bates H.J."/>
            <person name="Dunwell J.M."/>
            <person name="Nellist C.F."/>
            <person name="Harrison R.J."/>
        </authorList>
    </citation>
    <scope>NUCLEOTIDE SEQUENCE [LARGE SCALE GENOMIC DNA]</scope>
    <source>
        <strain evidence="10 14">A4</strain>
        <strain evidence="8 15">BC-1</strain>
        <strain evidence="7 19">BC-23</strain>
        <strain evidence="9 13">NOV-27</strain>
        <strain evidence="6 16">NOV-5</strain>
        <strain evidence="4 17">NOV-71</strain>
        <strain evidence="11 20">NOV-77</strain>
        <strain evidence="2 12">NOV-9</strain>
        <strain evidence="5 21">ONT-3</strain>
        <strain evidence="3 18">SCRP245</strain>
    </source>
</reference>
<evidence type="ECO:0000313" key="7">
    <source>
        <dbReference type="EMBL" id="KAE9165447.1"/>
    </source>
</evidence>
<dbReference type="Proteomes" id="UP000460718">
    <property type="component" value="Unassembled WGS sequence"/>
</dbReference>
<dbReference type="EMBL" id="QXGB01000632">
    <property type="protein sequence ID" value="KAE9208629.1"/>
    <property type="molecule type" value="Genomic_DNA"/>
</dbReference>
<proteinExistence type="predicted"/>
<dbReference type="AlphaFoldDB" id="A0A6A3XZY2"/>
<evidence type="ECO:0000313" key="10">
    <source>
        <dbReference type="EMBL" id="KAE9271820.1"/>
    </source>
</evidence>
<evidence type="ECO:0000313" key="18">
    <source>
        <dbReference type="Proteomes" id="UP000460718"/>
    </source>
</evidence>
<dbReference type="EMBL" id="QXFW01002995">
    <property type="protein sequence ID" value="KAE8973799.1"/>
    <property type="molecule type" value="Genomic_DNA"/>
</dbReference>
<dbReference type="Proteomes" id="UP000440732">
    <property type="component" value="Unassembled WGS sequence"/>
</dbReference>
<comment type="caution">
    <text evidence="9">The sequence shown here is derived from an EMBL/GenBank/DDBJ whole genome shotgun (WGS) entry which is preliminary data.</text>
</comment>
<keyword evidence="13" id="KW-1185">Reference proteome</keyword>
<dbReference type="Proteomes" id="UP000429523">
    <property type="component" value="Unassembled WGS sequence"/>
</dbReference>
<dbReference type="EMBL" id="QXFY01002905">
    <property type="protein sequence ID" value="KAE9290906.1"/>
    <property type="molecule type" value="Genomic_DNA"/>
</dbReference>